<evidence type="ECO:0000313" key="2">
    <source>
        <dbReference type="Proteomes" id="UP000469424"/>
    </source>
</evidence>
<evidence type="ECO:0000313" key="1">
    <source>
        <dbReference type="EMBL" id="MST70884.1"/>
    </source>
</evidence>
<protein>
    <recommendedName>
        <fullName evidence="3">Asp23/Gls24 family envelope stress response protein</fullName>
    </recommendedName>
</protein>
<proteinExistence type="predicted"/>
<comment type="caution">
    <text evidence="1">The sequence shown here is derived from an EMBL/GenBank/DDBJ whole genome shotgun (WGS) entry which is preliminary data.</text>
</comment>
<dbReference type="Proteomes" id="UP000469424">
    <property type="component" value="Unassembled WGS sequence"/>
</dbReference>
<name>A0A6N7XIW3_9FIRM</name>
<dbReference type="AlphaFoldDB" id="A0A6N7XIW3"/>
<dbReference type="RefSeq" id="WP_154554447.1">
    <property type="nucleotide sequence ID" value="NZ_VUNA01000010.1"/>
</dbReference>
<evidence type="ECO:0008006" key="3">
    <source>
        <dbReference type="Google" id="ProtNLM"/>
    </source>
</evidence>
<gene>
    <name evidence="1" type="ORF">FYJ65_05970</name>
</gene>
<sequence length="139" mass="15495">MATMSKNEYGVISVAGSAITRMIVDNLLFFEDTLLPCNRKGKLLRKGIFTGNHELGNSVEIREKSEGIHVDIFAVAAVHGTLVGASQQLFNMVEEDFGVLCLEKPAEIRMNIMGFLPEGGKQPVGRKYTLRRRNVREKE</sequence>
<reference evidence="1 2" key="1">
    <citation type="submission" date="2019-08" db="EMBL/GenBank/DDBJ databases">
        <title>In-depth cultivation of the pig gut microbiome towards novel bacterial diversity and tailored functional studies.</title>
        <authorList>
            <person name="Wylensek D."/>
            <person name="Hitch T.C.A."/>
            <person name="Clavel T."/>
        </authorList>
    </citation>
    <scope>NUCLEOTIDE SEQUENCE [LARGE SCALE GENOMIC DNA]</scope>
    <source>
        <strain evidence="1 2">WCA-MUC-591-APC-4B</strain>
    </source>
</reference>
<keyword evidence="2" id="KW-1185">Reference proteome</keyword>
<organism evidence="1 2">
    <name type="scientific">Mogibacterium kristiansenii</name>
    <dbReference type="NCBI Taxonomy" id="2606708"/>
    <lineage>
        <taxon>Bacteria</taxon>
        <taxon>Bacillati</taxon>
        <taxon>Bacillota</taxon>
        <taxon>Clostridia</taxon>
        <taxon>Peptostreptococcales</taxon>
        <taxon>Anaerovoracaceae</taxon>
        <taxon>Mogibacterium</taxon>
    </lineage>
</organism>
<dbReference type="EMBL" id="VUNA01000010">
    <property type="protein sequence ID" value="MST70884.1"/>
    <property type="molecule type" value="Genomic_DNA"/>
</dbReference>
<accession>A0A6N7XIW3</accession>